<dbReference type="InterPro" id="IPR058636">
    <property type="entry name" value="Beta-barrel_YknX"/>
</dbReference>
<feature type="region of interest" description="Disordered" evidence="3">
    <location>
        <begin position="625"/>
        <end position="652"/>
    </location>
</feature>
<dbReference type="PRINTS" id="PR01490">
    <property type="entry name" value="RTXTOXIND"/>
</dbReference>
<protein>
    <submittedName>
        <fullName evidence="8">Multidrug resistance protein MdtA</fullName>
    </submittedName>
</protein>
<dbReference type="SUPFAM" id="SSF111369">
    <property type="entry name" value="HlyD-like secretion proteins"/>
    <property type="match status" value="2"/>
</dbReference>
<keyword evidence="4" id="KW-1133">Transmembrane helix</keyword>
<dbReference type="InterPro" id="IPR058625">
    <property type="entry name" value="MdtA-like_BSH"/>
</dbReference>
<evidence type="ECO:0000313" key="8">
    <source>
        <dbReference type="EMBL" id="KPU43742.1"/>
    </source>
</evidence>
<keyword evidence="9" id="KW-1185">Reference proteome</keyword>
<dbReference type="Gene3D" id="2.40.50.100">
    <property type="match status" value="2"/>
</dbReference>
<feature type="compositionally biased region" description="Polar residues" evidence="3">
    <location>
        <begin position="535"/>
        <end position="568"/>
    </location>
</feature>
<feature type="domain" description="YknX-like beta-barrel" evidence="7">
    <location>
        <begin position="382"/>
        <end position="450"/>
    </location>
</feature>
<dbReference type="PATRIC" id="fig|36849.3.peg.2755"/>
<evidence type="ECO:0000259" key="5">
    <source>
        <dbReference type="Pfam" id="PF25917"/>
    </source>
</evidence>
<dbReference type="InterPro" id="IPR058647">
    <property type="entry name" value="BSH_CzcB-like"/>
</dbReference>
<comment type="subcellular location">
    <subcellularLocation>
        <location evidence="1">Cell envelope</location>
    </subcellularLocation>
</comment>
<evidence type="ECO:0000313" key="9">
    <source>
        <dbReference type="Proteomes" id="UP000050326"/>
    </source>
</evidence>
<dbReference type="Gene3D" id="2.40.30.170">
    <property type="match status" value="2"/>
</dbReference>
<feature type="domain" description="Multidrug resistance protein MdtA-like barrel-sandwich hybrid" evidence="5">
    <location>
        <begin position="86"/>
        <end position="174"/>
    </location>
</feature>
<feature type="compositionally biased region" description="Gly residues" evidence="3">
    <location>
        <begin position="510"/>
        <end position="528"/>
    </location>
</feature>
<feature type="domain" description="CzcB-like barrel-sandwich hybrid" evidence="6">
    <location>
        <begin position="285"/>
        <end position="373"/>
    </location>
</feature>
<gene>
    <name evidence="8" type="primary">mdtA_3</name>
    <name evidence="8" type="ORF">OXPF_26020</name>
</gene>
<reference evidence="8 9" key="1">
    <citation type="submission" date="2015-09" db="EMBL/GenBank/DDBJ databases">
        <title>Genome sequence of Oxobacter pfennigii DSM 3222.</title>
        <authorList>
            <person name="Poehlein A."/>
            <person name="Bengelsdorf F.R."/>
            <person name="Schiel-Bengelsdorf B."/>
            <person name="Duerre P."/>
            <person name="Daniel R."/>
        </authorList>
    </citation>
    <scope>NUCLEOTIDE SEQUENCE [LARGE SCALE GENOMIC DNA]</scope>
    <source>
        <strain evidence="8 9">DSM 3222</strain>
    </source>
</reference>
<dbReference type="Pfam" id="PF25973">
    <property type="entry name" value="BSH_CzcB"/>
    <property type="match status" value="1"/>
</dbReference>
<keyword evidence="2" id="KW-0175">Coiled coil</keyword>
<feature type="transmembrane region" description="Helical" evidence="4">
    <location>
        <begin position="25"/>
        <end position="43"/>
    </location>
</feature>
<evidence type="ECO:0000256" key="1">
    <source>
        <dbReference type="ARBA" id="ARBA00004196"/>
    </source>
</evidence>
<dbReference type="Gene3D" id="2.40.420.20">
    <property type="match status" value="1"/>
</dbReference>
<feature type="region of interest" description="Disordered" evidence="3">
    <location>
        <begin position="504"/>
        <end position="568"/>
    </location>
</feature>
<dbReference type="PANTHER" id="PTHR32347:SF14">
    <property type="entry name" value="EFFLUX SYSTEM COMPONENT YKNX-RELATED"/>
    <property type="match status" value="1"/>
</dbReference>
<accession>A0A0P8W6S0</accession>
<dbReference type="OrthoDB" id="1725043at2"/>
<evidence type="ECO:0000256" key="2">
    <source>
        <dbReference type="ARBA" id="ARBA00023054"/>
    </source>
</evidence>
<dbReference type="GO" id="GO:0030313">
    <property type="term" value="C:cell envelope"/>
    <property type="evidence" value="ECO:0007669"/>
    <property type="project" value="UniProtKB-SubCell"/>
</dbReference>
<evidence type="ECO:0000259" key="7">
    <source>
        <dbReference type="Pfam" id="PF25990"/>
    </source>
</evidence>
<organism evidence="8 9">
    <name type="scientific">Oxobacter pfennigii</name>
    <dbReference type="NCBI Taxonomy" id="36849"/>
    <lineage>
        <taxon>Bacteria</taxon>
        <taxon>Bacillati</taxon>
        <taxon>Bacillota</taxon>
        <taxon>Clostridia</taxon>
        <taxon>Eubacteriales</taxon>
        <taxon>Clostridiaceae</taxon>
        <taxon>Oxobacter</taxon>
    </lineage>
</organism>
<dbReference type="PANTHER" id="PTHR32347">
    <property type="entry name" value="EFFLUX SYSTEM COMPONENT YKNX-RELATED"/>
    <property type="match status" value="1"/>
</dbReference>
<dbReference type="Proteomes" id="UP000050326">
    <property type="component" value="Unassembled WGS sequence"/>
</dbReference>
<evidence type="ECO:0000259" key="6">
    <source>
        <dbReference type="Pfam" id="PF25973"/>
    </source>
</evidence>
<dbReference type="Gene3D" id="1.10.287.470">
    <property type="entry name" value="Helix hairpin bin"/>
    <property type="match status" value="1"/>
</dbReference>
<dbReference type="RefSeq" id="WP_054875633.1">
    <property type="nucleotide sequence ID" value="NZ_LKET01000035.1"/>
</dbReference>
<dbReference type="InterPro" id="IPR050465">
    <property type="entry name" value="UPF0194_transport"/>
</dbReference>
<evidence type="ECO:0000256" key="4">
    <source>
        <dbReference type="SAM" id="Phobius"/>
    </source>
</evidence>
<dbReference type="AlphaFoldDB" id="A0A0P8W6S0"/>
<feature type="compositionally biased region" description="Polar residues" evidence="3">
    <location>
        <begin position="625"/>
        <end position="635"/>
    </location>
</feature>
<evidence type="ECO:0000256" key="3">
    <source>
        <dbReference type="SAM" id="MobiDB-lite"/>
    </source>
</evidence>
<keyword evidence="4" id="KW-0812">Transmembrane</keyword>
<name>A0A0P8W6S0_9CLOT</name>
<comment type="caution">
    <text evidence="8">The sequence shown here is derived from an EMBL/GenBank/DDBJ whole genome shotgun (WGS) entry which is preliminary data.</text>
</comment>
<dbReference type="EMBL" id="LKET01000035">
    <property type="protein sequence ID" value="KPU43742.1"/>
    <property type="molecule type" value="Genomic_DNA"/>
</dbReference>
<proteinExistence type="predicted"/>
<dbReference type="Pfam" id="PF25917">
    <property type="entry name" value="BSH_RND"/>
    <property type="match status" value="1"/>
</dbReference>
<keyword evidence="4" id="KW-0472">Membrane</keyword>
<dbReference type="STRING" id="36849.OXPF_26020"/>
<sequence>MKLNPKEGPVDISAGRMKTINKKNIAIIVVILIALIAAGIKFLPDIINKRSASNTDYDLRTDSVKRGEISTKISGSGSVKSSNREEVYSKVGATINKVYFKEGDRIQAGDLLMELDNSDALLTVEKNRSTLTQTQLSQQSNLDGINSLTVAAPFDGQVTDISVKEGSVISKNSVVLTLVDTSKLKLLLEFSSPGIADVTPGKSAIVYIQDFMEIVEGTVTYVSATPYSSPSGGILYSVEIQIENPGSLTEGMKASAEIETSVGLITSIDSSELEYTNKTELKTDGGTVDKVHVKAKQYVNEGQLLIEIENKDLLSSRDTTDIKLKELNEQLDSSIRQLDYYKIYSSTDGVIIQQEVNEGDTIKAADLLCVVADDQNMEFSINVDELDIEKIEVGQTVDVTVEALSDTAVRPLNGHVSKIAMEGTSSNGVTTYPVTIKIDKTDKLRSGMNADGDIFITRKTDVLHVPLQAIQRIGGSTYVMVQGTAEQIEEMKKNGTYIDIFAQRTPGAQGSPGGNSGGTGSGNNGTGNQGSTQARPNNSGASSGNTSLSQGGQGNFNAASGSQGSSRQITGSISSALRQYQEYYEKAFAIPTPVEIGLNDEDNVEIVSGLEEGDIVILPPMQSNTTQQGTTNMQRPQGGMAVPAGGGTMIRR</sequence>
<dbReference type="Pfam" id="PF25990">
    <property type="entry name" value="Beta-barrel_YknX"/>
    <property type="match status" value="1"/>
</dbReference>